<sequence length="739" mass="84120">MSVAPANVNTEQAMEVQQAQLENPLLFMVIVPTVHKISVRLANSDGFCFIQDCGYLKDGKLLYREPKLRPETHPYAANSKNDKRGSRLQQLIQFFPLLSGVIAFRTYRQSVEAKVIADQSQDIGDIPDDFAHLFSMLVQDSDESLPVLANRLNELLSPFNRNEQVSEAYLGAIEQKIRSVASRRKYGLDLSATQQVEGGPSNVPSHLVLSRWEATDVTQLPLDFQHIIFNRQQQRMQMSAQITQLYNSLPHHLQQYLLSTKHRKSNATNEEKIKWVEELALESEHRRIKNEEKRKRDEERLEEKRKRDEEKLEEKRKRDEDRKKKEQSQLRLTSLFTKNTDGKGSSAMESEHIVESRSMFPPFFVKDHVNMFMVESIQAPKSDLLTILASYSTNPNTLPQESNDLQKSYLQELGRKQPQLTCPRGIRRKVDLKQLLLPGSSGSNLDAIQQPENKSLLKMKLLQFTENVRPAYYGNDLKEPLRTWTKSNGTITPKTPFTKDTNLVDYDYDSEAEWEPEGEGEDIQSGDEDEDEVPPEPIDPEDIGWLVPEGYLSEGEGVNDSDDDGMTKIVQRLSVRPKSRKNVAARPIVIGPLYQNDNDMDHNELLKPFAIRMLIDNGDTSGYDPFAIIEKKPATTNENATTSAGDHASKPAFQFNQEHTAALMSMVHGKVDGINKLVVEAKSNPMFCDFPKARLEAKIKDVAIREKRGRDTKTAWYIKNDQERPSAPLPTPLPPNTKP</sequence>
<dbReference type="OrthoDB" id="440676at2759"/>
<dbReference type="InParanoid" id="A0A163IXU8"/>
<feature type="compositionally biased region" description="Basic and acidic residues" evidence="5">
    <location>
        <begin position="289"/>
        <end position="328"/>
    </location>
</feature>
<evidence type="ECO:0000256" key="2">
    <source>
        <dbReference type="ARBA" id="ARBA00022763"/>
    </source>
</evidence>
<dbReference type="Proteomes" id="UP000078561">
    <property type="component" value="Unassembled WGS sequence"/>
</dbReference>
<dbReference type="OMA" id="PVAHEIY"/>
<dbReference type="Pfam" id="PF12253">
    <property type="entry name" value="CAF1A_dimeriz"/>
    <property type="match status" value="1"/>
</dbReference>
<evidence type="ECO:0000256" key="4">
    <source>
        <dbReference type="ARBA" id="ARBA00023242"/>
    </source>
</evidence>
<feature type="region of interest" description="Disordered" evidence="5">
    <location>
        <begin position="710"/>
        <end position="739"/>
    </location>
</feature>
<keyword evidence="4" id="KW-0539">Nucleus</keyword>
<dbReference type="PANTHER" id="PTHR15272:SF0">
    <property type="entry name" value="CHROMATIN ASSEMBLY FACTOR 1 SUBUNIT A"/>
    <property type="match status" value="1"/>
</dbReference>
<dbReference type="GO" id="GO:0005634">
    <property type="term" value="C:nucleus"/>
    <property type="evidence" value="ECO:0007669"/>
    <property type="project" value="UniProtKB-SubCell"/>
</dbReference>
<feature type="region of interest" description="Disordered" evidence="5">
    <location>
        <begin position="289"/>
        <end position="346"/>
    </location>
</feature>
<feature type="compositionally biased region" description="Acidic residues" evidence="5">
    <location>
        <begin position="511"/>
        <end position="542"/>
    </location>
</feature>
<dbReference type="AlphaFoldDB" id="A0A163IXU8"/>
<dbReference type="EMBL" id="LT550481">
    <property type="protein sequence ID" value="SAL95994.1"/>
    <property type="molecule type" value="Genomic_DNA"/>
</dbReference>
<dbReference type="GO" id="GO:0006334">
    <property type="term" value="P:nucleosome assembly"/>
    <property type="evidence" value="ECO:0007669"/>
    <property type="project" value="TreeGrafter"/>
</dbReference>
<keyword evidence="3" id="KW-0234">DNA repair</keyword>
<accession>A0A163IXU8</accession>
<gene>
    <name evidence="7" type="primary">ABSGL_01335.1 scaffold 1223</name>
</gene>
<evidence type="ECO:0000256" key="3">
    <source>
        <dbReference type="ARBA" id="ARBA00023204"/>
    </source>
</evidence>
<feature type="domain" description="Chromatin assembly factor 1 subunit A dimerization" evidence="6">
    <location>
        <begin position="460"/>
        <end position="532"/>
    </location>
</feature>
<evidence type="ECO:0000313" key="7">
    <source>
        <dbReference type="EMBL" id="SAL95994.1"/>
    </source>
</evidence>
<evidence type="ECO:0000259" key="6">
    <source>
        <dbReference type="Pfam" id="PF12253"/>
    </source>
</evidence>
<evidence type="ECO:0000256" key="5">
    <source>
        <dbReference type="SAM" id="MobiDB-lite"/>
    </source>
</evidence>
<keyword evidence="8" id="KW-1185">Reference proteome</keyword>
<dbReference type="PANTHER" id="PTHR15272">
    <property type="entry name" value="CHROMATIN ASSEMBLY FACTOR 1 SUBUNIT A CAF-1 SUBUNIT A"/>
    <property type="match status" value="1"/>
</dbReference>
<feature type="compositionally biased region" description="Polar residues" evidence="5">
    <location>
        <begin position="329"/>
        <end position="343"/>
    </location>
</feature>
<feature type="compositionally biased region" description="Pro residues" evidence="5">
    <location>
        <begin position="727"/>
        <end position="739"/>
    </location>
</feature>
<organism evidence="7">
    <name type="scientific">Absidia glauca</name>
    <name type="common">Pin mould</name>
    <dbReference type="NCBI Taxonomy" id="4829"/>
    <lineage>
        <taxon>Eukaryota</taxon>
        <taxon>Fungi</taxon>
        <taxon>Fungi incertae sedis</taxon>
        <taxon>Mucoromycota</taxon>
        <taxon>Mucoromycotina</taxon>
        <taxon>Mucoromycetes</taxon>
        <taxon>Mucorales</taxon>
        <taxon>Cunninghamellaceae</taxon>
        <taxon>Absidia</taxon>
    </lineage>
</organism>
<protein>
    <recommendedName>
        <fullName evidence="6">Chromatin assembly factor 1 subunit A dimerization domain-containing protein</fullName>
    </recommendedName>
</protein>
<dbReference type="STRING" id="4829.A0A163IXU8"/>
<name>A0A163IXU8_ABSGL</name>
<dbReference type="InterPro" id="IPR022043">
    <property type="entry name" value="CAF1A_DD"/>
</dbReference>
<comment type="subcellular location">
    <subcellularLocation>
        <location evidence="1">Nucleus</location>
    </subcellularLocation>
</comment>
<dbReference type="GO" id="GO:0033186">
    <property type="term" value="C:CAF-1 complex"/>
    <property type="evidence" value="ECO:0007669"/>
    <property type="project" value="TreeGrafter"/>
</dbReference>
<proteinExistence type="predicted"/>
<feature type="region of interest" description="Disordered" evidence="5">
    <location>
        <begin position="511"/>
        <end position="543"/>
    </location>
</feature>
<dbReference type="GO" id="GO:0006281">
    <property type="term" value="P:DNA repair"/>
    <property type="evidence" value="ECO:0007669"/>
    <property type="project" value="UniProtKB-KW"/>
</dbReference>
<reference evidence="7" key="1">
    <citation type="submission" date="2016-04" db="EMBL/GenBank/DDBJ databases">
        <authorList>
            <person name="Evans L.H."/>
            <person name="Alamgir A."/>
            <person name="Owens N."/>
            <person name="Weber N.D."/>
            <person name="Virtaneva K."/>
            <person name="Barbian K."/>
            <person name="Babar A."/>
            <person name="Rosenke K."/>
        </authorList>
    </citation>
    <scope>NUCLEOTIDE SEQUENCE [LARGE SCALE GENOMIC DNA]</scope>
    <source>
        <strain evidence="7">CBS 101.48</strain>
    </source>
</reference>
<evidence type="ECO:0000313" key="8">
    <source>
        <dbReference type="Proteomes" id="UP000078561"/>
    </source>
</evidence>
<evidence type="ECO:0000256" key="1">
    <source>
        <dbReference type="ARBA" id="ARBA00004123"/>
    </source>
</evidence>
<keyword evidence="2" id="KW-0227">DNA damage</keyword>